<dbReference type="SUPFAM" id="SSF55073">
    <property type="entry name" value="Nucleotide cyclase"/>
    <property type="match status" value="1"/>
</dbReference>
<dbReference type="PANTHER" id="PTHR45138">
    <property type="entry name" value="REGULATORY COMPONENTS OF SENSORY TRANSDUCTION SYSTEM"/>
    <property type="match status" value="1"/>
</dbReference>
<dbReference type="KEGG" id="pxv:FXF36_09730"/>
<dbReference type="OrthoDB" id="9804955at2"/>
<evidence type="ECO:0000256" key="1">
    <source>
        <dbReference type="SAM" id="Phobius"/>
    </source>
</evidence>
<dbReference type="SMART" id="SM00267">
    <property type="entry name" value="GGDEF"/>
    <property type="match status" value="1"/>
</dbReference>
<dbReference type="CDD" id="cd01949">
    <property type="entry name" value="GGDEF"/>
    <property type="match status" value="1"/>
</dbReference>
<dbReference type="NCBIfam" id="TIGR00254">
    <property type="entry name" value="GGDEF"/>
    <property type="match status" value="1"/>
</dbReference>
<evidence type="ECO:0000259" key="2">
    <source>
        <dbReference type="PROSITE" id="PS50887"/>
    </source>
</evidence>
<evidence type="ECO:0000313" key="3">
    <source>
        <dbReference type="EMBL" id="QFJ55121.1"/>
    </source>
</evidence>
<reference evidence="4" key="1">
    <citation type="submission" date="2019-08" db="EMBL/GenBank/DDBJ databases">
        <title>Complete Genome Sequence of the Polysaccharide-Degrading Rumen Bacterium Pseudobutyrivibrio xylanivorans MA3014.</title>
        <authorList>
            <person name="Palevich N."/>
            <person name="Maclean P.H."/>
            <person name="Kelly W.J."/>
            <person name="Leahy S.C."/>
            <person name="Rakonjac J."/>
            <person name="Attwood G.T."/>
        </authorList>
    </citation>
    <scope>NUCLEOTIDE SEQUENCE [LARGE SCALE GENOMIC DNA]</scope>
    <source>
        <strain evidence="4">MA3014</strain>
    </source>
</reference>
<dbReference type="PANTHER" id="PTHR45138:SF9">
    <property type="entry name" value="DIGUANYLATE CYCLASE DGCM-RELATED"/>
    <property type="match status" value="1"/>
</dbReference>
<feature type="transmembrane region" description="Helical" evidence="1">
    <location>
        <begin position="66"/>
        <end position="90"/>
    </location>
</feature>
<dbReference type="PROSITE" id="PS50887">
    <property type="entry name" value="GGDEF"/>
    <property type="match status" value="1"/>
</dbReference>
<name>A0A5P6VVJ7_PSEXY</name>
<dbReference type="InterPro" id="IPR029787">
    <property type="entry name" value="Nucleotide_cyclase"/>
</dbReference>
<accession>A0A5P6VVJ7</accession>
<dbReference type="Proteomes" id="UP000327030">
    <property type="component" value="Chromosome 1"/>
</dbReference>
<keyword evidence="1" id="KW-1133">Transmembrane helix</keyword>
<feature type="transmembrane region" description="Helical" evidence="1">
    <location>
        <begin position="200"/>
        <end position="216"/>
    </location>
</feature>
<feature type="transmembrane region" description="Helical" evidence="1">
    <location>
        <begin position="36"/>
        <end position="54"/>
    </location>
</feature>
<feature type="transmembrane region" description="Helical" evidence="1">
    <location>
        <begin position="6"/>
        <end position="24"/>
    </location>
</feature>
<dbReference type="AlphaFoldDB" id="A0A5P6VVJ7"/>
<organism evidence="3 4">
    <name type="scientific">Pseudobutyrivibrio xylanivorans</name>
    <dbReference type="NCBI Taxonomy" id="185007"/>
    <lineage>
        <taxon>Bacteria</taxon>
        <taxon>Bacillati</taxon>
        <taxon>Bacillota</taxon>
        <taxon>Clostridia</taxon>
        <taxon>Lachnospirales</taxon>
        <taxon>Lachnospiraceae</taxon>
        <taxon>Pseudobutyrivibrio</taxon>
    </lineage>
</organism>
<dbReference type="InterPro" id="IPR050469">
    <property type="entry name" value="Diguanylate_Cyclase"/>
</dbReference>
<feature type="transmembrane region" description="Helical" evidence="1">
    <location>
        <begin position="177"/>
        <end position="194"/>
    </location>
</feature>
<sequence>MIEVPGWIVLSFFTSILLILLLIFQNKTSRLQKGKKYSAILVCTLVLLISEAVGRVGETYPDKYLILAKVGYFIIFLLDPADILFAVSYVDCWMDSGNVRTRAAFRQAFRIFALLNIVLVTISSVFDLRWFFYFENGVYYRGPFFLIRALSMMLFITLLVVYSIVFRKDFMSEYKNVILCLPVFAFLGAVFQVFLANLELTYAGISLGCLVLFFCLQSRDVNIDYLTGVLNRRAIDIKIEEKVRICQTSGKEFVAVMLDVDNFKTINDNFGHDEGDKAIKIIAGILQDTFGRNAFIGRFGGDEFCVVVDNEGIDKLEERLDNVREKLQNQRKRHGWDRSVDVSFGYAIYNSNKYKSAKEFAESIDKQMYKEKQIHHSQTV</sequence>
<dbReference type="Pfam" id="PF00990">
    <property type="entry name" value="GGDEF"/>
    <property type="match status" value="1"/>
</dbReference>
<dbReference type="Gene3D" id="3.30.70.270">
    <property type="match status" value="1"/>
</dbReference>
<protein>
    <submittedName>
        <fullName evidence="3">GGDEF domain-containing protein</fullName>
    </submittedName>
</protein>
<feature type="transmembrane region" description="Helical" evidence="1">
    <location>
        <begin position="111"/>
        <end position="132"/>
    </location>
</feature>
<dbReference type="RefSeq" id="WP_151623603.1">
    <property type="nucleotide sequence ID" value="NZ_CP043028.1"/>
</dbReference>
<gene>
    <name evidence="3" type="ORF">FXF36_09730</name>
</gene>
<feature type="domain" description="GGDEF" evidence="2">
    <location>
        <begin position="251"/>
        <end position="380"/>
    </location>
</feature>
<dbReference type="EMBL" id="CP043028">
    <property type="protein sequence ID" value="QFJ55121.1"/>
    <property type="molecule type" value="Genomic_DNA"/>
</dbReference>
<dbReference type="InterPro" id="IPR043128">
    <property type="entry name" value="Rev_trsase/Diguanyl_cyclase"/>
</dbReference>
<keyword evidence="1" id="KW-0812">Transmembrane</keyword>
<dbReference type="InterPro" id="IPR000160">
    <property type="entry name" value="GGDEF_dom"/>
</dbReference>
<dbReference type="GO" id="GO:0052621">
    <property type="term" value="F:diguanylate cyclase activity"/>
    <property type="evidence" value="ECO:0007669"/>
    <property type="project" value="TreeGrafter"/>
</dbReference>
<proteinExistence type="predicted"/>
<feature type="transmembrane region" description="Helical" evidence="1">
    <location>
        <begin position="144"/>
        <end position="165"/>
    </location>
</feature>
<keyword evidence="1" id="KW-0472">Membrane</keyword>
<evidence type="ECO:0000313" key="4">
    <source>
        <dbReference type="Proteomes" id="UP000327030"/>
    </source>
</evidence>